<accession>A0A9P1II77</accession>
<feature type="region of interest" description="Disordered" evidence="1">
    <location>
        <begin position="1"/>
        <end position="64"/>
    </location>
</feature>
<feature type="compositionally biased region" description="Basic and acidic residues" evidence="1">
    <location>
        <begin position="28"/>
        <end position="47"/>
    </location>
</feature>
<keyword evidence="3" id="KW-1185">Reference proteome</keyword>
<reference evidence="2" key="1">
    <citation type="submission" date="2022-11" db="EMBL/GenBank/DDBJ databases">
        <authorList>
            <person name="Kikuchi T."/>
        </authorList>
    </citation>
    <scope>NUCLEOTIDE SEQUENCE</scope>
    <source>
        <strain evidence="2">PS1010</strain>
    </source>
</reference>
<evidence type="ECO:0000313" key="2">
    <source>
        <dbReference type="EMBL" id="CAI5445338.1"/>
    </source>
</evidence>
<name>A0A9P1II77_9PELO</name>
<sequence>MGQYFSSSQSNSASNTPQRIPNCIDPRSPTRDIDRTPIQINDDKSGDENSTTAIKNEPKRQSLRQKIIKKKAEEEMAKN</sequence>
<dbReference type="Proteomes" id="UP001152747">
    <property type="component" value="Unassembled WGS sequence"/>
</dbReference>
<evidence type="ECO:0000313" key="3">
    <source>
        <dbReference type="Proteomes" id="UP001152747"/>
    </source>
</evidence>
<gene>
    <name evidence="2" type="ORF">CAMP_LOCUS7975</name>
</gene>
<comment type="caution">
    <text evidence="2">The sequence shown here is derived from an EMBL/GenBank/DDBJ whole genome shotgun (WGS) entry which is preliminary data.</text>
</comment>
<dbReference type="EMBL" id="CANHGI010000003">
    <property type="protein sequence ID" value="CAI5445338.1"/>
    <property type="molecule type" value="Genomic_DNA"/>
</dbReference>
<proteinExistence type="predicted"/>
<protein>
    <submittedName>
        <fullName evidence="2">Uncharacterized protein</fullName>
    </submittedName>
</protein>
<evidence type="ECO:0000256" key="1">
    <source>
        <dbReference type="SAM" id="MobiDB-lite"/>
    </source>
</evidence>
<dbReference type="OrthoDB" id="5872905at2759"/>
<organism evidence="2 3">
    <name type="scientific">Caenorhabditis angaria</name>
    <dbReference type="NCBI Taxonomy" id="860376"/>
    <lineage>
        <taxon>Eukaryota</taxon>
        <taxon>Metazoa</taxon>
        <taxon>Ecdysozoa</taxon>
        <taxon>Nematoda</taxon>
        <taxon>Chromadorea</taxon>
        <taxon>Rhabditida</taxon>
        <taxon>Rhabditina</taxon>
        <taxon>Rhabditomorpha</taxon>
        <taxon>Rhabditoidea</taxon>
        <taxon>Rhabditidae</taxon>
        <taxon>Peloderinae</taxon>
        <taxon>Caenorhabditis</taxon>
    </lineage>
</organism>
<feature type="compositionally biased region" description="Low complexity" evidence="1">
    <location>
        <begin position="1"/>
        <end position="15"/>
    </location>
</feature>
<dbReference type="AlphaFoldDB" id="A0A9P1II77"/>